<name>D0NR14_PHYIT</name>
<proteinExistence type="predicted"/>
<sequence length="93" mass="10910">MSSLRTRTDNMRAEIQVLLKHNRTDIRRMRCKAAECSHNTRTSETQTFAVFVTDHQYDGNNGYPYGTCSAYTCDPPTLDQMEDNDGCWMFFWR</sequence>
<evidence type="ECO:0000313" key="1">
    <source>
        <dbReference type="EMBL" id="EEY63112.1"/>
    </source>
</evidence>
<dbReference type="OrthoDB" id="160054at2759"/>
<dbReference type="STRING" id="403677.D0NR14"/>
<keyword evidence="2" id="KW-1185">Reference proteome</keyword>
<dbReference type="Proteomes" id="UP000006643">
    <property type="component" value="Unassembled WGS sequence"/>
</dbReference>
<dbReference type="HOGENOM" id="CLU_2404291_0_0_1"/>
<organism evidence="1 2">
    <name type="scientific">Phytophthora infestans (strain T30-4)</name>
    <name type="common">Potato late blight agent</name>
    <dbReference type="NCBI Taxonomy" id="403677"/>
    <lineage>
        <taxon>Eukaryota</taxon>
        <taxon>Sar</taxon>
        <taxon>Stramenopiles</taxon>
        <taxon>Oomycota</taxon>
        <taxon>Peronosporomycetes</taxon>
        <taxon>Peronosporales</taxon>
        <taxon>Peronosporaceae</taxon>
        <taxon>Phytophthora</taxon>
    </lineage>
</organism>
<dbReference type="AlphaFoldDB" id="D0NR14"/>
<dbReference type="InParanoid" id="D0NR14"/>
<dbReference type="KEGG" id="pif:PITG_14762"/>
<dbReference type="VEuPathDB" id="FungiDB:PITG_14762"/>
<dbReference type="EMBL" id="DS028153">
    <property type="protein sequence ID" value="EEY63112.1"/>
    <property type="molecule type" value="Genomic_DNA"/>
</dbReference>
<evidence type="ECO:0000313" key="2">
    <source>
        <dbReference type="Proteomes" id="UP000006643"/>
    </source>
</evidence>
<dbReference type="PANTHER" id="PTHR35396:SF1">
    <property type="entry name" value="SMALL SECRETED PROTEIN"/>
    <property type="match status" value="1"/>
</dbReference>
<dbReference type="GeneID" id="9478997"/>
<dbReference type="PANTHER" id="PTHR35396">
    <property type="entry name" value="SMALL SECRETED PROTEIN"/>
    <property type="match status" value="1"/>
</dbReference>
<reference evidence="2" key="1">
    <citation type="journal article" date="2009" name="Nature">
        <title>Genome sequence and analysis of the Irish potato famine pathogen Phytophthora infestans.</title>
        <authorList>
            <consortium name="The Broad Institute Genome Sequencing Platform"/>
            <person name="Haas B.J."/>
            <person name="Kamoun S."/>
            <person name="Zody M.C."/>
            <person name="Jiang R.H."/>
            <person name="Handsaker R.E."/>
            <person name="Cano L.M."/>
            <person name="Grabherr M."/>
            <person name="Kodira C.D."/>
            <person name="Raffaele S."/>
            <person name="Torto-Alalibo T."/>
            <person name="Bozkurt T.O."/>
            <person name="Ah-Fong A.M."/>
            <person name="Alvarado L."/>
            <person name="Anderson V.L."/>
            <person name="Armstrong M.R."/>
            <person name="Avrova A."/>
            <person name="Baxter L."/>
            <person name="Beynon J."/>
            <person name="Boevink P.C."/>
            <person name="Bollmann S.R."/>
            <person name="Bos J.I."/>
            <person name="Bulone V."/>
            <person name="Cai G."/>
            <person name="Cakir C."/>
            <person name="Carrington J.C."/>
            <person name="Chawner M."/>
            <person name="Conti L."/>
            <person name="Costanzo S."/>
            <person name="Ewan R."/>
            <person name="Fahlgren N."/>
            <person name="Fischbach M.A."/>
            <person name="Fugelstad J."/>
            <person name="Gilroy E.M."/>
            <person name="Gnerre S."/>
            <person name="Green P.J."/>
            <person name="Grenville-Briggs L.J."/>
            <person name="Griffith J."/>
            <person name="Grunwald N.J."/>
            <person name="Horn K."/>
            <person name="Horner N.R."/>
            <person name="Hu C.H."/>
            <person name="Huitema E."/>
            <person name="Jeong D.H."/>
            <person name="Jones A.M."/>
            <person name="Jones J.D."/>
            <person name="Jones R.W."/>
            <person name="Karlsson E.K."/>
            <person name="Kunjeti S.G."/>
            <person name="Lamour K."/>
            <person name="Liu Z."/>
            <person name="Ma L."/>
            <person name="Maclean D."/>
            <person name="Chibucos M.C."/>
            <person name="McDonald H."/>
            <person name="McWalters J."/>
            <person name="Meijer H.J."/>
            <person name="Morgan W."/>
            <person name="Morris P.F."/>
            <person name="Munro C.A."/>
            <person name="O'Neill K."/>
            <person name="Ospina-Giraldo M."/>
            <person name="Pinzon A."/>
            <person name="Pritchard L."/>
            <person name="Ramsahoye B."/>
            <person name="Ren Q."/>
            <person name="Restrepo S."/>
            <person name="Roy S."/>
            <person name="Sadanandom A."/>
            <person name="Savidor A."/>
            <person name="Schornack S."/>
            <person name="Schwartz D.C."/>
            <person name="Schumann U.D."/>
            <person name="Schwessinger B."/>
            <person name="Seyer L."/>
            <person name="Sharpe T."/>
            <person name="Silvar C."/>
            <person name="Song J."/>
            <person name="Studholme D.J."/>
            <person name="Sykes S."/>
            <person name="Thines M."/>
            <person name="van de Vondervoort P.J."/>
            <person name="Phuntumart V."/>
            <person name="Wawra S."/>
            <person name="Weide R."/>
            <person name="Win J."/>
            <person name="Young C."/>
            <person name="Zhou S."/>
            <person name="Fry W."/>
            <person name="Meyers B.C."/>
            <person name="van West P."/>
            <person name="Ristaino J."/>
            <person name="Govers F."/>
            <person name="Birch P.R."/>
            <person name="Whisson S.C."/>
            <person name="Judelson H.S."/>
            <person name="Nusbaum C."/>
        </authorList>
    </citation>
    <scope>NUCLEOTIDE SEQUENCE [LARGE SCALE GENOMIC DNA]</scope>
    <source>
        <strain evidence="2">T30-4</strain>
    </source>
</reference>
<dbReference type="RefSeq" id="XP_002898635.1">
    <property type="nucleotide sequence ID" value="XM_002898589.1"/>
</dbReference>
<protein>
    <submittedName>
        <fullName evidence="1">Uncharacterized protein</fullName>
    </submittedName>
</protein>
<gene>
    <name evidence="1" type="ORF">PITG_14762</name>
</gene>
<accession>D0NR14</accession>